<evidence type="ECO:0000313" key="3">
    <source>
        <dbReference type="Proteomes" id="UP000823612"/>
    </source>
</evidence>
<name>A0A9D9DQJ5_9BACT</name>
<reference evidence="2" key="1">
    <citation type="submission" date="2020-10" db="EMBL/GenBank/DDBJ databases">
        <authorList>
            <person name="Gilroy R."/>
        </authorList>
    </citation>
    <scope>NUCLEOTIDE SEQUENCE</scope>
    <source>
        <strain evidence="2">2889</strain>
    </source>
</reference>
<evidence type="ECO:0008006" key="4">
    <source>
        <dbReference type="Google" id="ProtNLM"/>
    </source>
</evidence>
<dbReference type="InterPro" id="IPR036165">
    <property type="entry name" value="YefM-like_sf"/>
</dbReference>
<evidence type="ECO:0000313" key="2">
    <source>
        <dbReference type="EMBL" id="MBO8431808.1"/>
    </source>
</evidence>
<reference evidence="2" key="2">
    <citation type="journal article" date="2021" name="PeerJ">
        <title>Extensive microbial diversity within the chicken gut microbiome revealed by metagenomics and culture.</title>
        <authorList>
            <person name="Gilroy R."/>
            <person name="Ravi A."/>
            <person name="Getino M."/>
            <person name="Pursley I."/>
            <person name="Horton D.L."/>
            <person name="Alikhan N.F."/>
            <person name="Baker D."/>
            <person name="Gharbi K."/>
            <person name="Hall N."/>
            <person name="Watson M."/>
            <person name="Adriaenssens E.M."/>
            <person name="Foster-Nyarko E."/>
            <person name="Jarju S."/>
            <person name="Secka A."/>
            <person name="Antonio M."/>
            <person name="Oren A."/>
            <person name="Chaudhuri R.R."/>
            <person name="La Ragione R."/>
            <person name="Hildebrand F."/>
            <person name="Pallen M.J."/>
        </authorList>
    </citation>
    <scope>NUCLEOTIDE SEQUENCE</scope>
    <source>
        <strain evidence="2">2889</strain>
    </source>
</reference>
<organism evidence="2 3">
    <name type="scientific">Candidatus Pullibacteroides excrementavium</name>
    <dbReference type="NCBI Taxonomy" id="2840905"/>
    <lineage>
        <taxon>Bacteria</taxon>
        <taxon>Pseudomonadati</taxon>
        <taxon>Bacteroidota</taxon>
        <taxon>Bacteroidia</taxon>
        <taxon>Bacteroidales</taxon>
        <taxon>Candidatus Pullibacteroides</taxon>
    </lineage>
</organism>
<dbReference type="SUPFAM" id="SSF143120">
    <property type="entry name" value="YefM-like"/>
    <property type="match status" value="1"/>
</dbReference>
<comment type="caution">
    <text evidence="2">The sequence shown here is derived from an EMBL/GenBank/DDBJ whole genome shotgun (WGS) entry which is preliminary data.</text>
</comment>
<dbReference type="AlphaFoldDB" id="A0A9D9DQJ5"/>
<gene>
    <name evidence="2" type="ORF">IAB08_00735</name>
</gene>
<protein>
    <recommendedName>
        <fullName evidence="4">Prevent-host-death protein</fullName>
    </recommendedName>
</protein>
<dbReference type="EMBL" id="JADIMZ010000011">
    <property type="protein sequence ID" value="MBO8431808.1"/>
    <property type="molecule type" value="Genomic_DNA"/>
</dbReference>
<dbReference type="Proteomes" id="UP000823612">
    <property type="component" value="Unassembled WGS sequence"/>
</dbReference>
<accession>A0A9D9DQJ5</accession>
<evidence type="ECO:0000256" key="1">
    <source>
        <dbReference type="ARBA" id="ARBA00009981"/>
    </source>
</evidence>
<sequence length="81" mass="9272">MLTISYSEFVADQAKFFDLAVRERVLIERPGKSAVALGPVSELEEYYANPDVKADILLAEKQIKKGEYRQVHADTLWDDIR</sequence>
<comment type="similarity">
    <text evidence="1">Belongs to the phD/YefM antitoxin family.</text>
</comment>
<proteinExistence type="inferred from homology"/>